<accession>O26904</accession>
<dbReference type="InterPro" id="IPR005325">
    <property type="entry name" value="DUF308_memb"/>
</dbReference>
<dbReference type="EnsemblBacteria" id="AAB85313">
    <property type="protein sequence ID" value="AAB85313"/>
    <property type="gene ID" value="MTH_813"/>
</dbReference>
<keyword evidence="1" id="KW-0472">Membrane</keyword>
<keyword evidence="1" id="KW-0812">Transmembrane</keyword>
<dbReference type="Pfam" id="PF03729">
    <property type="entry name" value="DUF308"/>
    <property type="match status" value="1"/>
</dbReference>
<sequence length="165" mass="17371">MKGGESVSDTKIPGLISLILGILVILFPVFSVFTLSVLTGVAVLFVAIWLFLLGSGTWKVNRGAGVLYILLGVLGVIVAATIAGNVALFSFLAAFWIYITGIILIIAGITALFSREHRAGRAAAISVVVLGFIYIILGIFVSNPVFLAFLIGLSLVIDGIGLLMY</sequence>
<evidence type="ECO:0008006" key="4">
    <source>
        <dbReference type="Google" id="ProtNLM"/>
    </source>
</evidence>
<keyword evidence="3" id="KW-1185">Reference proteome</keyword>
<dbReference type="EMBL" id="AE000666">
    <property type="protein sequence ID" value="AAB85313.1"/>
    <property type="molecule type" value="Genomic_DNA"/>
</dbReference>
<dbReference type="InParanoid" id="O26904"/>
<evidence type="ECO:0000256" key="1">
    <source>
        <dbReference type="SAM" id="Phobius"/>
    </source>
</evidence>
<dbReference type="AlphaFoldDB" id="O26904"/>
<protein>
    <recommendedName>
        <fullName evidence="4">DUF308 domain-containing protein</fullName>
    </recommendedName>
</protein>
<evidence type="ECO:0000313" key="3">
    <source>
        <dbReference type="Proteomes" id="UP000005223"/>
    </source>
</evidence>
<feature type="transmembrane region" description="Helical" evidence="1">
    <location>
        <begin position="122"/>
        <end position="140"/>
    </location>
</feature>
<evidence type="ECO:0000313" key="2">
    <source>
        <dbReference type="EMBL" id="AAB85313.1"/>
    </source>
</evidence>
<dbReference type="STRING" id="187420.MTH_813"/>
<reference evidence="2 3" key="1">
    <citation type="journal article" date="1997" name="J. Bacteriol.">
        <title>Complete genome sequence of Methanobacterium thermoautotrophicum deltaH: functional analysis and comparative genomics.</title>
        <authorList>
            <person name="Smith D.R."/>
            <person name="Doucette-Stamm L.A."/>
            <person name="Deloughery C."/>
            <person name="Lee H.-M."/>
            <person name="Dubois J."/>
            <person name="Aldredge T."/>
            <person name="Bashirzadeh R."/>
            <person name="Blakely D."/>
            <person name="Cook R."/>
            <person name="Gilbert K."/>
            <person name="Harrison D."/>
            <person name="Hoang L."/>
            <person name="Keagle P."/>
            <person name="Lumm W."/>
            <person name="Pothier B."/>
            <person name="Qiu D."/>
            <person name="Spadafora R."/>
            <person name="Vicare R."/>
            <person name="Wang Y."/>
            <person name="Wierzbowski J."/>
            <person name="Gibson R."/>
            <person name="Jiwani N."/>
            <person name="Caruso A."/>
            <person name="Bush D."/>
            <person name="Safer H."/>
            <person name="Patwell D."/>
            <person name="Prabhakar S."/>
            <person name="McDougall S."/>
            <person name="Shimer G."/>
            <person name="Goyal A."/>
            <person name="Pietrovski S."/>
            <person name="Church G.M."/>
            <person name="Daniels C.J."/>
            <person name="Mao J.-i."/>
            <person name="Rice P."/>
            <person name="Nolling J."/>
            <person name="Reeve J.N."/>
        </authorList>
    </citation>
    <scope>NUCLEOTIDE SEQUENCE [LARGE SCALE GENOMIC DNA]</scope>
    <source>
        <strain evidence="3">ATCC 29096 / DSM 1053 / JCM 10044 / NBRC 100330 / Delta H</strain>
    </source>
</reference>
<dbReference type="PaxDb" id="187420-MTH_813"/>
<feature type="transmembrane region" description="Helical" evidence="1">
    <location>
        <begin position="36"/>
        <end position="54"/>
    </location>
</feature>
<feature type="transmembrane region" description="Helical" evidence="1">
    <location>
        <begin position="146"/>
        <end position="164"/>
    </location>
</feature>
<proteinExistence type="predicted"/>
<gene>
    <name evidence="2" type="ordered locus">MTH_813</name>
</gene>
<dbReference type="Proteomes" id="UP000005223">
    <property type="component" value="Chromosome"/>
</dbReference>
<keyword evidence="1" id="KW-1133">Transmembrane helix</keyword>
<dbReference type="HOGENOM" id="CLU_133049_1_0_2"/>
<name>O26904_METTH</name>
<feature type="transmembrane region" description="Helical" evidence="1">
    <location>
        <begin position="66"/>
        <end position="89"/>
    </location>
</feature>
<feature type="transmembrane region" description="Helical" evidence="1">
    <location>
        <begin position="12"/>
        <end position="30"/>
    </location>
</feature>
<organism evidence="2 3">
    <name type="scientific">Methanothermobacter thermautotrophicus (strain ATCC 29096 / DSM 1053 / JCM 10044 / NBRC 100330 / Delta H)</name>
    <name type="common">Methanobacterium thermoautotrophicum</name>
    <dbReference type="NCBI Taxonomy" id="187420"/>
    <lineage>
        <taxon>Archaea</taxon>
        <taxon>Methanobacteriati</taxon>
        <taxon>Methanobacteriota</taxon>
        <taxon>Methanomada group</taxon>
        <taxon>Methanobacteria</taxon>
        <taxon>Methanobacteriales</taxon>
        <taxon>Methanobacteriaceae</taxon>
        <taxon>Methanothermobacter</taxon>
    </lineage>
</organism>
<dbReference type="PIR" id="F69208">
    <property type="entry name" value="F69208"/>
</dbReference>
<dbReference type="KEGG" id="mth:MTH_813"/>
<feature type="transmembrane region" description="Helical" evidence="1">
    <location>
        <begin position="95"/>
        <end position="113"/>
    </location>
</feature>